<name>A0A511D210_9PSEU</name>
<comment type="caution">
    <text evidence="4">The sequence shown here is derived from an EMBL/GenBank/DDBJ whole genome shotgun (WGS) entry which is preliminary data.</text>
</comment>
<feature type="domain" description="SHSP" evidence="3">
    <location>
        <begin position="42"/>
        <end position="156"/>
    </location>
</feature>
<organism evidence="4 5">
    <name type="scientific">Pseudonocardia asaccharolytica DSM 44247 = NBRC 16224</name>
    <dbReference type="NCBI Taxonomy" id="1123024"/>
    <lineage>
        <taxon>Bacteria</taxon>
        <taxon>Bacillati</taxon>
        <taxon>Actinomycetota</taxon>
        <taxon>Actinomycetes</taxon>
        <taxon>Pseudonocardiales</taxon>
        <taxon>Pseudonocardiaceae</taxon>
        <taxon>Pseudonocardia</taxon>
    </lineage>
</organism>
<evidence type="ECO:0000313" key="5">
    <source>
        <dbReference type="Proteomes" id="UP000321328"/>
    </source>
</evidence>
<gene>
    <name evidence="4" type="ORF">PA7_26520</name>
</gene>
<evidence type="ECO:0000259" key="3">
    <source>
        <dbReference type="PROSITE" id="PS01031"/>
    </source>
</evidence>
<dbReference type="PROSITE" id="PS01031">
    <property type="entry name" value="SHSP"/>
    <property type="match status" value="1"/>
</dbReference>
<accession>A0A511D210</accession>
<dbReference type="RefSeq" id="WP_028929707.1">
    <property type="nucleotide sequence ID" value="NZ_AUII01000005.1"/>
</dbReference>
<evidence type="ECO:0000256" key="1">
    <source>
        <dbReference type="PROSITE-ProRule" id="PRU00285"/>
    </source>
</evidence>
<dbReference type="OrthoDB" id="3855217at2"/>
<dbReference type="InterPro" id="IPR031107">
    <property type="entry name" value="Small_HSP"/>
</dbReference>
<reference evidence="4 5" key="1">
    <citation type="submission" date="2019-07" db="EMBL/GenBank/DDBJ databases">
        <title>Whole genome shotgun sequence of Pseudonocardia asaccharolytica NBRC 16224.</title>
        <authorList>
            <person name="Hosoyama A."/>
            <person name="Uohara A."/>
            <person name="Ohji S."/>
            <person name="Ichikawa N."/>
        </authorList>
    </citation>
    <scope>NUCLEOTIDE SEQUENCE [LARGE SCALE GENOMIC DNA]</scope>
    <source>
        <strain evidence="4 5">NBRC 16224</strain>
    </source>
</reference>
<dbReference type="AlphaFoldDB" id="A0A511D210"/>
<dbReference type="PANTHER" id="PTHR11527">
    <property type="entry name" value="HEAT-SHOCK PROTEIN 20 FAMILY MEMBER"/>
    <property type="match status" value="1"/>
</dbReference>
<sequence>MSMVSRRERGTDLARRFNWMDRVFEEWMRSLPMRRPFGLSWDWPGEDLIRVDEYREGGAEVIRAELPGIDPDKDVEITVREGVLRIKAERHLEEKTEKKGYTRHELRHGVLSRTLPLPEGASESDITASYKDGILDIRIPVSEPSAEAEPTKIKINKS</sequence>
<dbReference type="InterPro" id="IPR008978">
    <property type="entry name" value="HSP20-like_chaperone"/>
</dbReference>
<dbReference type="Pfam" id="PF00011">
    <property type="entry name" value="HSP20"/>
    <property type="match status" value="1"/>
</dbReference>
<dbReference type="SUPFAM" id="SSF49764">
    <property type="entry name" value="HSP20-like chaperones"/>
    <property type="match status" value="1"/>
</dbReference>
<dbReference type="InterPro" id="IPR002068">
    <property type="entry name" value="A-crystallin/Hsp20_dom"/>
</dbReference>
<dbReference type="STRING" id="1123024.GCA_000423625_01751"/>
<dbReference type="CDD" id="cd06464">
    <property type="entry name" value="ACD_sHsps-like"/>
    <property type="match status" value="1"/>
</dbReference>
<dbReference type="Proteomes" id="UP000321328">
    <property type="component" value="Unassembled WGS sequence"/>
</dbReference>
<proteinExistence type="inferred from homology"/>
<comment type="similarity">
    <text evidence="1 2">Belongs to the small heat shock protein (HSP20) family.</text>
</comment>
<keyword evidence="5" id="KW-1185">Reference proteome</keyword>
<dbReference type="Gene3D" id="2.60.40.790">
    <property type="match status" value="1"/>
</dbReference>
<protein>
    <recommendedName>
        <fullName evidence="3">SHSP domain-containing protein</fullName>
    </recommendedName>
</protein>
<evidence type="ECO:0000256" key="2">
    <source>
        <dbReference type="RuleBase" id="RU003616"/>
    </source>
</evidence>
<dbReference type="EMBL" id="BJVI01000026">
    <property type="protein sequence ID" value="GEL18815.1"/>
    <property type="molecule type" value="Genomic_DNA"/>
</dbReference>
<evidence type="ECO:0000313" key="4">
    <source>
        <dbReference type="EMBL" id="GEL18815.1"/>
    </source>
</evidence>